<comment type="caution">
    <text evidence="1">The sequence shown here is derived from an EMBL/GenBank/DDBJ whole genome shotgun (WGS) entry which is preliminary data.</text>
</comment>
<keyword evidence="2" id="KW-1185">Reference proteome</keyword>
<protein>
    <submittedName>
        <fullName evidence="1">Uncharacterized protein</fullName>
    </submittedName>
</protein>
<dbReference type="InterPro" id="IPR003386">
    <property type="entry name" value="LACT/PDAT_acylTrfase"/>
</dbReference>
<proteinExistence type="predicted"/>
<accession>A0A1V9YKA6</accession>
<dbReference type="GO" id="GO:0008374">
    <property type="term" value="F:O-acyltransferase activity"/>
    <property type="evidence" value="ECO:0007669"/>
    <property type="project" value="InterPro"/>
</dbReference>
<organism evidence="1 2">
    <name type="scientific">Thraustotheca clavata</name>
    <dbReference type="NCBI Taxonomy" id="74557"/>
    <lineage>
        <taxon>Eukaryota</taxon>
        <taxon>Sar</taxon>
        <taxon>Stramenopiles</taxon>
        <taxon>Oomycota</taxon>
        <taxon>Saprolegniomycetes</taxon>
        <taxon>Saprolegniales</taxon>
        <taxon>Achlyaceae</taxon>
        <taxon>Thraustotheca</taxon>
    </lineage>
</organism>
<reference evidence="1 2" key="1">
    <citation type="journal article" date="2014" name="Genome Biol. Evol.">
        <title>The secreted proteins of Achlya hypogyna and Thraustotheca clavata identify the ancestral oomycete secretome and reveal gene acquisitions by horizontal gene transfer.</title>
        <authorList>
            <person name="Misner I."/>
            <person name="Blouin N."/>
            <person name="Leonard G."/>
            <person name="Richards T.A."/>
            <person name="Lane C.E."/>
        </authorList>
    </citation>
    <scope>NUCLEOTIDE SEQUENCE [LARGE SCALE GENOMIC DNA]</scope>
    <source>
        <strain evidence="1 2">ATCC 34112</strain>
    </source>
</reference>
<dbReference type="AlphaFoldDB" id="A0A1V9YKA6"/>
<evidence type="ECO:0000313" key="2">
    <source>
        <dbReference type="Proteomes" id="UP000243217"/>
    </source>
</evidence>
<sequence length="404" mass="46867">PLECLVTGLHVKIPLSMDTYRRLQTSHGSTHWILPFPRTVHDDPTDKHAAQTFASVSYSITDKDKGIVQVQRNFSLRDITNGTFHRAMAERDPVFEDLEYVRQFYYEDDPVLNVHTPWERPPIQSIYVIYGTGRDVRHRYAYSERSTGSWNLDTLYTETPDPMTCNKTGDGTVSYYSLSFGHTWLGKDGASVKITQAPQAPYFSRQDIVQTEAKRLRYAEYENNQQCKHAPHLAASQETQEMQKHYNSGFLGDLWSSEPDEPKINFFEHSEPTEFGTEYTSVWEFDSIQHREMLSEPAFLRELKFELHVVFDGKAHTDKGFRPPSHDADCYWNYRQARCEFSEYCQYDYKFGDVTLDQSCRVKMPVRLLPHNSVLLSTNQGTCTFEKVLGPYKGQCVENENHNN</sequence>
<evidence type="ECO:0000313" key="1">
    <source>
        <dbReference type="EMBL" id="OQR86155.1"/>
    </source>
</evidence>
<dbReference type="Proteomes" id="UP000243217">
    <property type="component" value="Unassembled WGS sequence"/>
</dbReference>
<dbReference type="OrthoDB" id="190846at2759"/>
<name>A0A1V9YKA6_9STRA</name>
<dbReference type="Pfam" id="PF02450">
    <property type="entry name" value="LCAT"/>
    <property type="match status" value="1"/>
</dbReference>
<feature type="non-terminal residue" evidence="1">
    <location>
        <position position="1"/>
    </location>
</feature>
<dbReference type="STRING" id="74557.A0A1V9YKA6"/>
<dbReference type="GO" id="GO:0006629">
    <property type="term" value="P:lipid metabolic process"/>
    <property type="evidence" value="ECO:0007669"/>
    <property type="project" value="InterPro"/>
</dbReference>
<gene>
    <name evidence="1" type="ORF">THRCLA_10571</name>
</gene>
<dbReference type="EMBL" id="JNBS01003559">
    <property type="protein sequence ID" value="OQR86155.1"/>
    <property type="molecule type" value="Genomic_DNA"/>
</dbReference>